<feature type="transmembrane region" description="Helical" evidence="1">
    <location>
        <begin position="12"/>
        <end position="32"/>
    </location>
</feature>
<protein>
    <submittedName>
        <fullName evidence="2">Uncharacterized protein</fullName>
    </submittedName>
</protein>
<sequence length="37" mass="4678">MINQIIINYYKYIFILYKYIFILFVELSSNLYHKIKN</sequence>
<organism evidence="2">
    <name type="scientific">viral metagenome</name>
    <dbReference type="NCBI Taxonomy" id="1070528"/>
    <lineage>
        <taxon>unclassified sequences</taxon>
        <taxon>metagenomes</taxon>
        <taxon>organismal metagenomes</taxon>
    </lineage>
</organism>
<keyword evidence="1" id="KW-1133">Transmembrane helix</keyword>
<keyword evidence="1" id="KW-0472">Membrane</keyword>
<evidence type="ECO:0000313" key="2">
    <source>
        <dbReference type="EMBL" id="QHT73713.1"/>
    </source>
</evidence>
<reference evidence="2" key="1">
    <citation type="journal article" date="2020" name="Nature">
        <title>Giant virus diversity and host interactions through global metagenomics.</title>
        <authorList>
            <person name="Schulz F."/>
            <person name="Roux S."/>
            <person name="Paez-Espino D."/>
            <person name="Jungbluth S."/>
            <person name="Walsh D.A."/>
            <person name="Denef V.J."/>
            <person name="McMahon K.D."/>
            <person name="Konstantinidis K.T."/>
            <person name="Eloe-Fadrosh E.A."/>
            <person name="Kyrpides N.C."/>
            <person name="Woyke T."/>
        </authorList>
    </citation>
    <scope>NUCLEOTIDE SEQUENCE</scope>
    <source>
        <strain evidence="2">GVMAG-M-3300023179-4</strain>
    </source>
</reference>
<keyword evidence="1" id="KW-0812">Transmembrane</keyword>
<evidence type="ECO:0000256" key="1">
    <source>
        <dbReference type="SAM" id="Phobius"/>
    </source>
</evidence>
<dbReference type="AlphaFoldDB" id="A0A6C0H0W1"/>
<proteinExistence type="predicted"/>
<name>A0A6C0H0W1_9ZZZZ</name>
<accession>A0A6C0H0W1</accession>
<dbReference type="EMBL" id="MN739831">
    <property type="protein sequence ID" value="QHT73713.1"/>
    <property type="molecule type" value="Genomic_DNA"/>
</dbReference>